<reference evidence="3 4" key="1">
    <citation type="submission" date="2020-02" db="EMBL/GenBank/DDBJ databases">
        <title>A chromosome-scale genome assembly of the black bullhead catfish (Ameiurus melas).</title>
        <authorList>
            <person name="Wen M."/>
            <person name="Zham M."/>
            <person name="Cabau C."/>
            <person name="Klopp C."/>
            <person name="Donnadieu C."/>
            <person name="Roques C."/>
            <person name="Bouchez O."/>
            <person name="Lampietro C."/>
            <person name="Jouanno E."/>
            <person name="Herpin A."/>
            <person name="Louis A."/>
            <person name="Berthelot C."/>
            <person name="Parey E."/>
            <person name="Roest-Crollius H."/>
            <person name="Braasch I."/>
            <person name="Postlethwait J."/>
            <person name="Robinson-Rechavi M."/>
            <person name="Echchiki A."/>
            <person name="Begum T."/>
            <person name="Montfort J."/>
            <person name="Schartl M."/>
            <person name="Bobe J."/>
            <person name="Guiguen Y."/>
        </authorList>
    </citation>
    <scope>NUCLEOTIDE SEQUENCE [LARGE SCALE GENOMIC DNA]</scope>
    <source>
        <strain evidence="3">M_S1</strain>
        <tissue evidence="3">Blood</tissue>
    </source>
</reference>
<sequence>MAGRVLPMVLGFSLFFFFGYGEENESHTELHRAKLVPVSMTGPGAMQQDEAAVLGLEQKYQNHDIVLMNSRTKRQRSSKDKKTNLVKPLLNHLKSPTGNAQKSKKVKKPLPPGVFSVLSYVTTDKKRSGGQIEDLDD</sequence>
<name>A0A7J6B3J9_AMEME</name>
<evidence type="ECO:0000256" key="2">
    <source>
        <dbReference type="SAM" id="SignalP"/>
    </source>
</evidence>
<dbReference type="Proteomes" id="UP000593565">
    <property type="component" value="Unassembled WGS sequence"/>
</dbReference>
<accession>A0A7J6B3J9</accession>
<protein>
    <recommendedName>
        <fullName evidence="5">Osteocrin</fullName>
    </recommendedName>
</protein>
<feature type="signal peptide" evidence="2">
    <location>
        <begin position="1"/>
        <end position="21"/>
    </location>
</feature>
<organism evidence="3 4">
    <name type="scientific">Ameiurus melas</name>
    <name type="common">Black bullhead</name>
    <name type="synonym">Silurus melas</name>
    <dbReference type="NCBI Taxonomy" id="219545"/>
    <lineage>
        <taxon>Eukaryota</taxon>
        <taxon>Metazoa</taxon>
        <taxon>Chordata</taxon>
        <taxon>Craniata</taxon>
        <taxon>Vertebrata</taxon>
        <taxon>Euteleostomi</taxon>
        <taxon>Actinopterygii</taxon>
        <taxon>Neopterygii</taxon>
        <taxon>Teleostei</taxon>
        <taxon>Ostariophysi</taxon>
        <taxon>Siluriformes</taxon>
        <taxon>Ictaluridae</taxon>
        <taxon>Ameiurus</taxon>
    </lineage>
</organism>
<proteinExistence type="predicted"/>
<comment type="caution">
    <text evidence="3">The sequence shown here is derived from an EMBL/GenBank/DDBJ whole genome shotgun (WGS) entry which is preliminary data.</text>
</comment>
<gene>
    <name evidence="3" type="ORF">AMELA_G00069310</name>
</gene>
<keyword evidence="4" id="KW-1185">Reference proteome</keyword>
<dbReference type="EMBL" id="JAAGNN010000005">
    <property type="protein sequence ID" value="KAF4089694.1"/>
    <property type="molecule type" value="Genomic_DNA"/>
</dbReference>
<feature type="chain" id="PRO_5029623865" description="Osteocrin" evidence="2">
    <location>
        <begin position="22"/>
        <end position="137"/>
    </location>
</feature>
<feature type="region of interest" description="Disordered" evidence="1">
    <location>
        <begin position="91"/>
        <end position="111"/>
    </location>
</feature>
<dbReference type="AlphaFoldDB" id="A0A7J6B3J9"/>
<keyword evidence="2" id="KW-0732">Signal</keyword>
<evidence type="ECO:0000313" key="4">
    <source>
        <dbReference type="Proteomes" id="UP000593565"/>
    </source>
</evidence>
<evidence type="ECO:0008006" key="5">
    <source>
        <dbReference type="Google" id="ProtNLM"/>
    </source>
</evidence>
<evidence type="ECO:0000313" key="3">
    <source>
        <dbReference type="EMBL" id="KAF4089694.1"/>
    </source>
</evidence>
<evidence type="ECO:0000256" key="1">
    <source>
        <dbReference type="SAM" id="MobiDB-lite"/>
    </source>
</evidence>